<keyword evidence="1" id="KW-0812">Transmembrane</keyword>
<feature type="domain" description="Phospholipid/glycerol acyltransferase" evidence="2">
    <location>
        <begin position="83"/>
        <end position="225"/>
    </location>
</feature>
<accession>A0ABP7LEC4</accession>
<dbReference type="Proteomes" id="UP001500133">
    <property type="component" value="Unassembled WGS sequence"/>
</dbReference>
<dbReference type="CDD" id="cd07990">
    <property type="entry name" value="LPLAT_LCLAT1-like"/>
    <property type="match status" value="1"/>
</dbReference>
<keyword evidence="4" id="KW-1185">Reference proteome</keyword>
<dbReference type="InterPro" id="IPR002123">
    <property type="entry name" value="Plipid/glycerol_acylTrfase"/>
</dbReference>
<evidence type="ECO:0000256" key="1">
    <source>
        <dbReference type="SAM" id="Phobius"/>
    </source>
</evidence>
<dbReference type="SUPFAM" id="SSF69593">
    <property type="entry name" value="Glycerol-3-phosphate (1)-acyltransferase"/>
    <property type="match status" value="1"/>
</dbReference>
<comment type="caution">
    <text evidence="3">The sequence shown here is derived from an EMBL/GenBank/DDBJ whole genome shotgun (WGS) entry which is preliminary data.</text>
</comment>
<dbReference type="EMBL" id="BAAAZT010000028">
    <property type="protein sequence ID" value="GAA3899427.1"/>
    <property type="molecule type" value="Genomic_DNA"/>
</dbReference>
<dbReference type="SMART" id="SM00563">
    <property type="entry name" value="PlsC"/>
    <property type="match status" value="1"/>
</dbReference>
<feature type="transmembrane region" description="Helical" evidence="1">
    <location>
        <begin position="6"/>
        <end position="30"/>
    </location>
</feature>
<keyword evidence="3" id="KW-0012">Acyltransferase</keyword>
<gene>
    <name evidence="3" type="ORF">GCM10022228_07410</name>
</gene>
<keyword evidence="1" id="KW-0472">Membrane</keyword>
<evidence type="ECO:0000313" key="4">
    <source>
        <dbReference type="Proteomes" id="UP001500133"/>
    </source>
</evidence>
<dbReference type="NCBIfam" id="NF010621">
    <property type="entry name" value="PRK14014.1"/>
    <property type="match status" value="1"/>
</dbReference>
<feature type="transmembrane region" description="Helical" evidence="1">
    <location>
        <begin position="42"/>
        <end position="61"/>
    </location>
</feature>
<feature type="transmembrane region" description="Helical" evidence="1">
    <location>
        <begin position="111"/>
        <end position="130"/>
    </location>
</feature>
<proteinExistence type="predicted"/>
<dbReference type="Pfam" id="PF01553">
    <property type="entry name" value="Acyltransferase"/>
    <property type="match status" value="1"/>
</dbReference>
<dbReference type="PANTHER" id="PTHR10983:SF16">
    <property type="entry name" value="LYSOCARDIOLIPIN ACYLTRANSFERASE 1"/>
    <property type="match status" value="1"/>
</dbReference>
<keyword evidence="1" id="KW-1133">Transmembrane helix</keyword>
<dbReference type="PANTHER" id="PTHR10983">
    <property type="entry name" value="1-ACYLGLYCEROL-3-PHOSPHATE ACYLTRANSFERASE-RELATED"/>
    <property type="match status" value="1"/>
</dbReference>
<name>A0ABP7LEC4_9GAMM</name>
<evidence type="ECO:0000259" key="2">
    <source>
        <dbReference type="SMART" id="SM00563"/>
    </source>
</evidence>
<sequence length="292" mass="34037">MPILTGLVSALLLAGNTLFWTLPLVALTLIKLATPRPWQPAVLKALNAVALNWIGFNLWWMRHWLKPTLDARLPAGLTPDQWWLIIANHRSWTDIFMLLTVFHRRVPMPRFFLKASLFWIPVVGLAFWALEFPFMRRYSRKQMAHNPRLADIDRRATERMCRRARHHPITLFNFVEGTRFTPAKRDASHSPYRHLLRPKAGGVAQVVRLLGDRLDGIIDVTLYYASPAPSFWRFLCGQEGPITLCARRLAIPAWMPRAPYHDDPQQKARFHAWINALWQEKDDWLDEAERRG</sequence>
<evidence type="ECO:0000313" key="3">
    <source>
        <dbReference type="EMBL" id="GAA3899427.1"/>
    </source>
</evidence>
<dbReference type="RefSeq" id="WP_344702457.1">
    <property type="nucleotide sequence ID" value="NZ_BAAAZT010000028.1"/>
</dbReference>
<keyword evidence="3" id="KW-0808">Transferase</keyword>
<reference evidence="4" key="1">
    <citation type="journal article" date="2019" name="Int. J. Syst. Evol. Microbiol.">
        <title>The Global Catalogue of Microorganisms (GCM) 10K type strain sequencing project: providing services to taxonomists for standard genome sequencing and annotation.</title>
        <authorList>
            <consortium name="The Broad Institute Genomics Platform"/>
            <consortium name="The Broad Institute Genome Sequencing Center for Infectious Disease"/>
            <person name="Wu L."/>
            <person name="Ma J."/>
        </authorList>
    </citation>
    <scope>NUCLEOTIDE SEQUENCE [LARGE SCALE GENOMIC DNA]</scope>
    <source>
        <strain evidence="4">JCM 16914</strain>
    </source>
</reference>
<organism evidence="3 4">
    <name type="scientific">Halomonas cibimaris</name>
    <dbReference type="NCBI Taxonomy" id="657012"/>
    <lineage>
        <taxon>Bacteria</taxon>
        <taxon>Pseudomonadati</taxon>
        <taxon>Pseudomonadota</taxon>
        <taxon>Gammaproteobacteria</taxon>
        <taxon>Oceanospirillales</taxon>
        <taxon>Halomonadaceae</taxon>
        <taxon>Halomonas</taxon>
    </lineage>
</organism>
<protein>
    <submittedName>
        <fullName evidence="3">Acyltransferase</fullName>
    </submittedName>
</protein>
<dbReference type="GO" id="GO:0016746">
    <property type="term" value="F:acyltransferase activity"/>
    <property type="evidence" value="ECO:0007669"/>
    <property type="project" value="UniProtKB-KW"/>
</dbReference>